<gene>
    <name evidence="1" type="ORF">pLNU_4</name>
</gene>
<geneLocation type="plasmid" evidence="1">
    <name>pLNU-11</name>
</geneLocation>
<sequence length="177" mass="20215">MVNQLFDNFERSEFSDGIFGIFGRALTVATRFDASTKALARLPPFKLAIVSRSILNDDEYNRLIQNVTKKFSNLNRAIESLKLNGDIGCLLTCARESRNELIHETTLGSIEGFDKLNQQELYQLLEHVKGLVLKVIKGEVIISTIISIQNGEPISNHQFSHEYESQYVNWVMERYES</sequence>
<reference evidence="1" key="1">
    <citation type="submission" date="2016-09" db="EMBL/GenBank/DDBJ databases">
        <title>Genomic and functional analysis of four multidrug resistance plasmids captured from the sediments of an urban coastal wetland.</title>
        <authorList>
            <person name="Botts R.T."/>
            <person name="Apffel B.A."/>
            <person name="Walters C.J."/>
            <person name="Davidson K.E."/>
            <person name="Echols R.S."/>
            <person name="Geiger M.R."/>
            <person name="Guzman V.L."/>
            <person name="Haase V.S."/>
            <person name="Hoenecke M.A."/>
            <person name="La Chat C.A."/>
            <person name="Mielke J.A."/>
            <person name="Mullen K.L."/>
            <person name="Virtue C."/>
            <person name="Brown C.J."/>
            <person name="Top E.M."/>
            <person name="Cummings D.E."/>
        </authorList>
    </citation>
    <scope>NUCLEOTIDE SEQUENCE</scope>
    <source>
        <strain evidence="1">ATetA</strain>
        <plasmid evidence="1">pLNU-11</plasmid>
    </source>
</reference>
<protein>
    <submittedName>
        <fullName evidence="1">Uncharacterized protein</fullName>
    </submittedName>
</protein>
<evidence type="ECO:0000313" key="1">
    <source>
        <dbReference type="EMBL" id="APJ37949.1"/>
    </source>
</evidence>
<accession>A0A1L4FQR6</accession>
<dbReference type="RefSeq" id="WP_172689046.1">
    <property type="nucleotide sequence ID" value="NZ_KX863568.1"/>
</dbReference>
<name>A0A1L4FQR6_CITFR</name>
<proteinExistence type="predicted"/>
<dbReference type="EMBL" id="KX863568">
    <property type="protein sequence ID" value="APJ37949.1"/>
    <property type="molecule type" value="Genomic_DNA"/>
</dbReference>
<organism evidence="1">
    <name type="scientific">Citrobacter freundii</name>
    <dbReference type="NCBI Taxonomy" id="546"/>
    <lineage>
        <taxon>Bacteria</taxon>
        <taxon>Pseudomonadati</taxon>
        <taxon>Pseudomonadota</taxon>
        <taxon>Gammaproteobacteria</taxon>
        <taxon>Enterobacterales</taxon>
        <taxon>Enterobacteriaceae</taxon>
        <taxon>Citrobacter</taxon>
        <taxon>Citrobacter freundii complex</taxon>
    </lineage>
</organism>
<keyword evidence="1" id="KW-0614">Plasmid</keyword>
<dbReference type="AlphaFoldDB" id="A0A1L4FQR6"/>